<sequence length="336" mass="36092">MRLCTTRPAVRRTWIVELRPQAGGPVLVCQQCPQNGGPVTAASARSAALAHLARHARCDALPPHMRTCQCHERGCRWHPRHRGCTGPIRLLLARELGGRAWRLADACTACAGATSQAAVVPDTIVAAAAHQRSVIPRRRGRQPKGPSEQMRVREMLSYLAAALPGGTSAGARLVALQCALRMNVTAEVRLSAGLLRSLRLGNDPAPWRELEQARLLYRIPDSIGTTVVARLLDAALLAQSPARPDRLRAADWALRAARPARVGAIGSIPQLATVYLTAHTNPDVDHGLSEMDRMAYDCGLTSTVLPGVLDQLVAIGSVKSWDWSPGSGDLSWTLTG</sequence>
<reference evidence="1 2" key="1">
    <citation type="submission" date="2020-02" db="EMBL/GenBank/DDBJ databases">
        <title>Whole-genome analyses of novel actinobacteria.</title>
        <authorList>
            <person name="Sahin N."/>
            <person name="Gencbay T."/>
        </authorList>
    </citation>
    <scope>NUCLEOTIDE SEQUENCE [LARGE SCALE GENOMIC DNA]</scope>
    <source>
        <strain evidence="1 2">HC44</strain>
    </source>
</reference>
<comment type="caution">
    <text evidence="1">The sequence shown here is derived from an EMBL/GenBank/DDBJ whole genome shotgun (WGS) entry which is preliminary data.</text>
</comment>
<dbReference type="Proteomes" id="UP000472335">
    <property type="component" value="Unassembled WGS sequence"/>
</dbReference>
<name>A0A6G4V304_9ACTN</name>
<keyword evidence="2" id="KW-1185">Reference proteome</keyword>
<evidence type="ECO:0000313" key="2">
    <source>
        <dbReference type="Proteomes" id="UP000472335"/>
    </source>
</evidence>
<evidence type="ECO:0000313" key="1">
    <source>
        <dbReference type="EMBL" id="NGO08442.1"/>
    </source>
</evidence>
<proteinExistence type="predicted"/>
<accession>A0A6G4V304</accession>
<gene>
    <name evidence="1" type="ORF">G5C60_12630</name>
</gene>
<dbReference type="EMBL" id="JAAKZY010000031">
    <property type="protein sequence ID" value="NGO08442.1"/>
    <property type="molecule type" value="Genomic_DNA"/>
</dbReference>
<organism evidence="1 2">
    <name type="scientific">Streptomyces scabichelini</name>
    <dbReference type="NCBI Taxonomy" id="2711217"/>
    <lineage>
        <taxon>Bacteria</taxon>
        <taxon>Bacillati</taxon>
        <taxon>Actinomycetota</taxon>
        <taxon>Actinomycetes</taxon>
        <taxon>Kitasatosporales</taxon>
        <taxon>Streptomycetaceae</taxon>
        <taxon>Streptomyces</taxon>
    </lineage>
</organism>
<dbReference type="AlphaFoldDB" id="A0A6G4V304"/>
<protein>
    <submittedName>
        <fullName evidence="1">Uncharacterized protein</fullName>
    </submittedName>
</protein>